<dbReference type="SUPFAM" id="SSF55729">
    <property type="entry name" value="Acyl-CoA N-acyltransferases (Nat)"/>
    <property type="match status" value="1"/>
</dbReference>
<evidence type="ECO:0000313" key="4">
    <source>
        <dbReference type="Proteomes" id="UP001321492"/>
    </source>
</evidence>
<comment type="caution">
    <text evidence="3">The sequence shown here is derived from an EMBL/GenBank/DDBJ whole genome shotgun (WGS) entry which is preliminary data.</text>
</comment>
<name>A0ABT7ABJ0_9HYPH</name>
<dbReference type="PANTHER" id="PTHR43072">
    <property type="entry name" value="N-ACETYLTRANSFERASE"/>
    <property type="match status" value="1"/>
</dbReference>
<dbReference type="Pfam" id="PF13420">
    <property type="entry name" value="Acetyltransf_4"/>
    <property type="match status" value="1"/>
</dbReference>
<dbReference type="PROSITE" id="PS51186">
    <property type="entry name" value="GNAT"/>
    <property type="match status" value="1"/>
</dbReference>
<dbReference type="Proteomes" id="UP001321492">
    <property type="component" value="Unassembled WGS sequence"/>
</dbReference>
<evidence type="ECO:0000313" key="3">
    <source>
        <dbReference type="EMBL" id="MDJ1156738.1"/>
    </source>
</evidence>
<dbReference type="Gene3D" id="3.40.630.30">
    <property type="match status" value="1"/>
</dbReference>
<organism evidence="3 4">
    <name type="scientific">Chelatococcus albus</name>
    <dbReference type="NCBI Taxonomy" id="3047466"/>
    <lineage>
        <taxon>Bacteria</taxon>
        <taxon>Pseudomonadati</taxon>
        <taxon>Pseudomonadota</taxon>
        <taxon>Alphaproteobacteria</taxon>
        <taxon>Hyphomicrobiales</taxon>
        <taxon>Chelatococcaceae</taxon>
        <taxon>Chelatococcus</taxon>
    </lineage>
</organism>
<dbReference type="InterPro" id="IPR016181">
    <property type="entry name" value="Acyl_CoA_acyltransferase"/>
</dbReference>
<dbReference type="CDD" id="cd04301">
    <property type="entry name" value="NAT_SF"/>
    <property type="match status" value="1"/>
</dbReference>
<protein>
    <submittedName>
        <fullName evidence="3">GNAT family N-acetyltransferase</fullName>
        <ecNumber evidence="3">2.3.1.-</ecNumber>
    </submittedName>
</protein>
<feature type="region of interest" description="Disordered" evidence="1">
    <location>
        <begin position="160"/>
        <end position="181"/>
    </location>
</feature>
<dbReference type="EMBL" id="JASJEV010000001">
    <property type="protein sequence ID" value="MDJ1156738.1"/>
    <property type="molecule type" value="Genomic_DNA"/>
</dbReference>
<evidence type="ECO:0000259" key="2">
    <source>
        <dbReference type="PROSITE" id="PS51186"/>
    </source>
</evidence>
<accession>A0ABT7ABJ0</accession>
<feature type="compositionally biased region" description="Basic and acidic residues" evidence="1">
    <location>
        <begin position="167"/>
        <end position="181"/>
    </location>
</feature>
<dbReference type="PANTHER" id="PTHR43072:SF8">
    <property type="entry name" value="ACYLTRANSFERASE FABY-RELATED"/>
    <property type="match status" value="1"/>
</dbReference>
<reference evidence="3 4" key="1">
    <citation type="submission" date="2023-05" db="EMBL/GenBank/DDBJ databases">
        <title>Chelatococcus sp. nov., a moderately thermophilic bacterium isolated from hot spring microbial mat.</title>
        <authorList>
            <person name="Hu C.-J."/>
            <person name="Li W.-J."/>
        </authorList>
    </citation>
    <scope>NUCLEOTIDE SEQUENCE [LARGE SCALE GENOMIC DNA]</scope>
    <source>
        <strain evidence="3 4">SYSU G07232</strain>
    </source>
</reference>
<dbReference type="EC" id="2.3.1.-" evidence="3"/>
<keyword evidence="3" id="KW-0808">Transferase</keyword>
<feature type="domain" description="N-acetyltransferase" evidence="2">
    <location>
        <begin position="1"/>
        <end position="164"/>
    </location>
</feature>
<gene>
    <name evidence="3" type="ORF">QNA08_00545</name>
</gene>
<keyword evidence="3" id="KW-0012">Acyltransferase</keyword>
<keyword evidence="4" id="KW-1185">Reference proteome</keyword>
<dbReference type="GO" id="GO:0016746">
    <property type="term" value="F:acyltransferase activity"/>
    <property type="evidence" value="ECO:0007669"/>
    <property type="project" value="UniProtKB-KW"/>
</dbReference>
<sequence>MLIRPAADEDMPAIQAIYAHHVLNGAASFEVVPPTVEELVERRASILKLGLPYLAAETEDGVIGYSYAAPYRPRHAYRYTVEDSVYVAPGLGGRGVGTRLLAALVARCETGPWRQMLAVIGDSGNAGSIALHRRLGFEPIGTLRSVGYKFGRWVDTVPMQRPLGGGDTREPEALPAEGDHA</sequence>
<proteinExistence type="predicted"/>
<evidence type="ECO:0000256" key="1">
    <source>
        <dbReference type="SAM" id="MobiDB-lite"/>
    </source>
</evidence>
<dbReference type="InterPro" id="IPR000182">
    <property type="entry name" value="GNAT_dom"/>
</dbReference>